<evidence type="ECO:0000313" key="2">
    <source>
        <dbReference type="WBParaSite" id="PS1159_v2.g2861.t1"/>
    </source>
</evidence>
<dbReference type="Proteomes" id="UP000887580">
    <property type="component" value="Unplaced"/>
</dbReference>
<protein>
    <submittedName>
        <fullName evidence="2">Major facilitator superfamily (MFS) profile domain-containing protein</fullName>
    </submittedName>
</protein>
<proteinExistence type="predicted"/>
<evidence type="ECO:0000313" key="1">
    <source>
        <dbReference type="Proteomes" id="UP000887580"/>
    </source>
</evidence>
<organism evidence="1 2">
    <name type="scientific">Panagrolaimus sp. PS1159</name>
    <dbReference type="NCBI Taxonomy" id="55785"/>
    <lineage>
        <taxon>Eukaryota</taxon>
        <taxon>Metazoa</taxon>
        <taxon>Ecdysozoa</taxon>
        <taxon>Nematoda</taxon>
        <taxon>Chromadorea</taxon>
        <taxon>Rhabditida</taxon>
        <taxon>Tylenchina</taxon>
        <taxon>Panagrolaimomorpha</taxon>
        <taxon>Panagrolaimoidea</taxon>
        <taxon>Panagrolaimidae</taxon>
        <taxon>Panagrolaimus</taxon>
    </lineage>
</organism>
<reference evidence="2" key="1">
    <citation type="submission" date="2022-11" db="UniProtKB">
        <authorList>
            <consortium name="WormBaseParasite"/>
        </authorList>
    </citation>
    <scope>IDENTIFICATION</scope>
</reference>
<accession>A0AC35GAL7</accession>
<name>A0AC35GAL7_9BILA</name>
<dbReference type="WBParaSite" id="PS1159_v2.g2861.t1">
    <property type="protein sequence ID" value="PS1159_v2.g2861.t1"/>
    <property type="gene ID" value="PS1159_v2.g2861"/>
</dbReference>
<sequence length="412" mass="45455">MDETVKLPFTSIILKRSVFIAYLLSTIHNVAFFTQMMGLPYIAKRNGISDAAFGYSQTFFGVVQIIGGPIFGFIMNKFGIKFGLYVCYFMTAGMVGTLIAFNNIYGLFISRIFGILIHGVQGHQAMIAAVTEPGKERTTAFGKIGVCFGISFVIAPIINKVAGLFFHDSASLFSAMILSFVGVYVAHKYVNDNEFASYKDDKENKEESKVSFKKVIKIAKEPNVLTVFLQKNIAVAPMHIPFAVMQLYLIEKFGVTEGENSTIQIAIGLLIMISNGFGISYLRNKFAEEKLIHLGAISLLLVHAQFSYFVYFYQLYFILPFLAIGMTLVNTVSDSILTASVEQNEQAIILGICTAFASFFRTLAPSIGGLIMDKYGFSLIGYIGVSCALLSLSIGFLFPIKNFKSSDVKKDT</sequence>